<accession>A0AAU9PI41</accession>
<evidence type="ECO:0000259" key="2">
    <source>
        <dbReference type="Pfam" id="PF08519"/>
    </source>
</evidence>
<feature type="domain" description="DNA replication factor RFC1 C-terminal" evidence="2">
    <location>
        <begin position="26"/>
        <end position="71"/>
    </location>
</feature>
<gene>
    <name evidence="3" type="ORF">LVIROSA_LOCUS35160</name>
</gene>
<dbReference type="Pfam" id="PF08519">
    <property type="entry name" value="RFC1"/>
    <property type="match status" value="1"/>
</dbReference>
<dbReference type="AlphaFoldDB" id="A0AAU9PI41"/>
<evidence type="ECO:0000256" key="1">
    <source>
        <dbReference type="ARBA" id="ARBA00022705"/>
    </source>
</evidence>
<name>A0AAU9PI41_9ASTR</name>
<dbReference type="InterPro" id="IPR013725">
    <property type="entry name" value="DNA_replication_fac_RFC1_C"/>
</dbReference>
<keyword evidence="1" id="KW-0235">DNA replication</keyword>
<keyword evidence="4" id="KW-1185">Reference proteome</keyword>
<organism evidence="3 4">
    <name type="scientific">Lactuca virosa</name>
    <dbReference type="NCBI Taxonomy" id="75947"/>
    <lineage>
        <taxon>Eukaryota</taxon>
        <taxon>Viridiplantae</taxon>
        <taxon>Streptophyta</taxon>
        <taxon>Embryophyta</taxon>
        <taxon>Tracheophyta</taxon>
        <taxon>Spermatophyta</taxon>
        <taxon>Magnoliopsida</taxon>
        <taxon>eudicotyledons</taxon>
        <taxon>Gunneridae</taxon>
        <taxon>Pentapetalae</taxon>
        <taxon>asterids</taxon>
        <taxon>campanulids</taxon>
        <taxon>Asterales</taxon>
        <taxon>Asteraceae</taxon>
        <taxon>Cichorioideae</taxon>
        <taxon>Cichorieae</taxon>
        <taxon>Lactucinae</taxon>
        <taxon>Lactuca</taxon>
    </lineage>
</organism>
<dbReference type="GO" id="GO:0005663">
    <property type="term" value="C:DNA replication factor C complex"/>
    <property type="evidence" value="ECO:0007669"/>
    <property type="project" value="InterPro"/>
</dbReference>
<dbReference type="GO" id="GO:0005524">
    <property type="term" value="F:ATP binding"/>
    <property type="evidence" value="ECO:0007669"/>
    <property type="project" value="InterPro"/>
</dbReference>
<proteinExistence type="predicted"/>
<evidence type="ECO:0000313" key="4">
    <source>
        <dbReference type="Proteomes" id="UP001157418"/>
    </source>
</evidence>
<dbReference type="GO" id="GO:0006260">
    <property type="term" value="P:DNA replication"/>
    <property type="evidence" value="ECO:0007669"/>
    <property type="project" value="UniProtKB-KW"/>
</dbReference>
<comment type="caution">
    <text evidence="3">The sequence shown here is derived from an EMBL/GenBank/DDBJ whole genome shotgun (WGS) entry which is preliminary data.</text>
</comment>
<dbReference type="Proteomes" id="UP001157418">
    <property type="component" value="Unassembled WGS sequence"/>
</dbReference>
<sequence length="83" mass="9634">MGKNHRLLEDARVHLFAYLQFYLGRSTLCLDYLSLDEGIEKVVEFMDAYFISQENFDSLMLMSKFQVMQLAVKAALIKTCFAL</sequence>
<dbReference type="GO" id="GO:0003689">
    <property type="term" value="F:DNA clamp loader activity"/>
    <property type="evidence" value="ECO:0007669"/>
    <property type="project" value="InterPro"/>
</dbReference>
<protein>
    <recommendedName>
        <fullName evidence="2">DNA replication factor RFC1 C-terminal domain-containing protein</fullName>
    </recommendedName>
</protein>
<reference evidence="3 4" key="1">
    <citation type="submission" date="2022-01" db="EMBL/GenBank/DDBJ databases">
        <authorList>
            <person name="Xiong W."/>
            <person name="Schranz E."/>
        </authorList>
    </citation>
    <scope>NUCLEOTIDE SEQUENCE [LARGE SCALE GENOMIC DNA]</scope>
</reference>
<evidence type="ECO:0000313" key="3">
    <source>
        <dbReference type="EMBL" id="CAH1449688.1"/>
    </source>
</evidence>
<dbReference type="EMBL" id="CAKMRJ010005634">
    <property type="protein sequence ID" value="CAH1449688.1"/>
    <property type="molecule type" value="Genomic_DNA"/>
</dbReference>